<evidence type="ECO:0000256" key="11">
    <source>
        <dbReference type="PROSITE-ProRule" id="PRU01360"/>
    </source>
</evidence>
<feature type="domain" description="TonB-dependent receptor-like beta-barrel" evidence="15">
    <location>
        <begin position="269"/>
        <end position="691"/>
    </location>
</feature>
<dbReference type="RefSeq" id="WP_264942135.1">
    <property type="nucleotide sequence ID" value="NZ_JAPDRA010000001.1"/>
</dbReference>
<organism evidence="17 18">
    <name type="scientific">Sphingomonas canadensis</name>
    <dbReference type="NCBI Taxonomy" id="1219257"/>
    <lineage>
        <taxon>Bacteria</taxon>
        <taxon>Pseudomonadati</taxon>
        <taxon>Pseudomonadota</taxon>
        <taxon>Alphaproteobacteria</taxon>
        <taxon>Sphingomonadales</taxon>
        <taxon>Sphingomonadaceae</taxon>
        <taxon>Sphingomonas</taxon>
    </lineage>
</organism>
<accession>A0ABW3H5K6</accession>
<dbReference type="PROSITE" id="PS52016">
    <property type="entry name" value="TONB_DEPENDENT_REC_3"/>
    <property type="match status" value="1"/>
</dbReference>
<keyword evidence="4" id="KW-0410">Iron transport</keyword>
<comment type="caution">
    <text evidence="17">The sequence shown here is derived from an EMBL/GenBank/DDBJ whole genome shotgun (WGS) entry which is preliminary data.</text>
</comment>
<dbReference type="PANTHER" id="PTHR32552">
    <property type="entry name" value="FERRICHROME IRON RECEPTOR-RELATED"/>
    <property type="match status" value="1"/>
</dbReference>
<evidence type="ECO:0000313" key="17">
    <source>
        <dbReference type="EMBL" id="MFD0945630.1"/>
    </source>
</evidence>
<keyword evidence="10 11" id="KW-0998">Cell outer membrane</keyword>
<evidence type="ECO:0000256" key="1">
    <source>
        <dbReference type="ARBA" id="ARBA00004571"/>
    </source>
</evidence>
<feature type="signal peptide" evidence="14">
    <location>
        <begin position="1"/>
        <end position="21"/>
    </location>
</feature>
<keyword evidence="2 11" id="KW-0813">Transport</keyword>
<comment type="similarity">
    <text evidence="11 12">Belongs to the TonB-dependent receptor family.</text>
</comment>
<dbReference type="EMBL" id="JBHTJG010000001">
    <property type="protein sequence ID" value="MFD0945630.1"/>
    <property type="molecule type" value="Genomic_DNA"/>
</dbReference>
<keyword evidence="5 11" id="KW-0812">Transmembrane</keyword>
<evidence type="ECO:0000256" key="5">
    <source>
        <dbReference type="ARBA" id="ARBA00022692"/>
    </source>
</evidence>
<evidence type="ECO:0000256" key="3">
    <source>
        <dbReference type="ARBA" id="ARBA00022452"/>
    </source>
</evidence>
<name>A0ABW3H5K6_9SPHN</name>
<evidence type="ECO:0000256" key="14">
    <source>
        <dbReference type="SAM" id="SignalP"/>
    </source>
</evidence>
<proteinExistence type="inferred from homology"/>
<evidence type="ECO:0000256" key="8">
    <source>
        <dbReference type="ARBA" id="ARBA00023077"/>
    </source>
</evidence>
<dbReference type="Gene3D" id="2.40.170.20">
    <property type="entry name" value="TonB-dependent receptor, beta-barrel domain"/>
    <property type="match status" value="1"/>
</dbReference>
<feature type="region of interest" description="Disordered" evidence="13">
    <location>
        <begin position="26"/>
        <end position="52"/>
    </location>
</feature>
<evidence type="ECO:0000256" key="4">
    <source>
        <dbReference type="ARBA" id="ARBA00022496"/>
    </source>
</evidence>
<keyword evidence="9 11" id="KW-0472">Membrane</keyword>
<evidence type="ECO:0000256" key="10">
    <source>
        <dbReference type="ARBA" id="ARBA00023237"/>
    </source>
</evidence>
<keyword evidence="18" id="KW-1185">Reference proteome</keyword>
<comment type="subcellular location">
    <subcellularLocation>
        <location evidence="1 11">Cell outer membrane</location>
        <topology evidence="1 11">Multi-pass membrane protein</topology>
    </subcellularLocation>
</comment>
<evidence type="ECO:0000256" key="7">
    <source>
        <dbReference type="ARBA" id="ARBA00023065"/>
    </source>
</evidence>
<keyword evidence="8 12" id="KW-0798">TonB box</keyword>
<keyword evidence="3 11" id="KW-1134">Transmembrane beta strand</keyword>
<feature type="domain" description="TonB-dependent receptor plug" evidence="16">
    <location>
        <begin position="67"/>
        <end position="171"/>
    </location>
</feature>
<dbReference type="InterPro" id="IPR036942">
    <property type="entry name" value="Beta-barrel_TonB_sf"/>
</dbReference>
<keyword evidence="7" id="KW-0406">Ion transport</keyword>
<feature type="chain" id="PRO_5047383337" evidence="14">
    <location>
        <begin position="22"/>
        <end position="725"/>
    </location>
</feature>
<dbReference type="SUPFAM" id="SSF56935">
    <property type="entry name" value="Porins"/>
    <property type="match status" value="1"/>
</dbReference>
<dbReference type="PANTHER" id="PTHR32552:SF81">
    <property type="entry name" value="TONB-DEPENDENT OUTER MEMBRANE RECEPTOR"/>
    <property type="match status" value="1"/>
</dbReference>
<evidence type="ECO:0000256" key="2">
    <source>
        <dbReference type="ARBA" id="ARBA00022448"/>
    </source>
</evidence>
<dbReference type="InterPro" id="IPR039426">
    <property type="entry name" value="TonB-dep_rcpt-like"/>
</dbReference>
<evidence type="ECO:0000256" key="13">
    <source>
        <dbReference type="SAM" id="MobiDB-lite"/>
    </source>
</evidence>
<dbReference type="InterPro" id="IPR000531">
    <property type="entry name" value="Beta-barrel_TonB"/>
</dbReference>
<evidence type="ECO:0000256" key="6">
    <source>
        <dbReference type="ARBA" id="ARBA00023004"/>
    </source>
</evidence>
<evidence type="ECO:0000256" key="12">
    <source>
        <dbReference type="RuleBase" id="RU003357"/>
    </source>
</evidence>
<dbReference type="Proteomes" id="UP001596977">
    <property type="component" value="Unassembled WGS sequence"/>
</dbReference>
<evidence type="ECO:0000313" key="18">
    <source>
        <dbReference type="Proteomes" id="UP001596977"/>
    </source>
</evidence>
<dbReference type="InterPro" id="IPR012910">
    <property type="entry name" value="Plug_dom"/>
</dbReference>
<gene>
    <name evidence="17" type="ORF">ACFQ1E_04700</name>
</gene>
<keyword evidence="17" id="KW-0675">Receptor</keyword>
<evidence type="ECO:0000259" key="16">
    <source>
        <dbReference type="Pfam" id="PF07715"/>
    </source>
</evidence>
<protein>
    <submittedName>
        <fullName evidence="17">TonB-dependent receptor</fullName>
    </submittedName>
</protein>
<keyword evidence="14" id="KW-0732">Signal</keyword>
<evidence type="ECO:0000256" key="9">
    <source>
        <dbReference type="ARBA" id="ARBA00023136"/>
    </source>
</evidence>
<dbReference type="Pfam" id="PF07715">
    <property type="entry name" value="Plug"/>
    <property type="match status" value="1"/>
</dbReference>
<dbReference type="Pfam" id="PF00593">
    <property type="entry name" value="TonB_dep_Rec_b-barrel"/>
    <property type="match status" value="1"/>
</dbReference>
<keyword evidence="6" id="KW-0408">Iron</keyword>
<reference evidence="18" key="1">
    <citation type="journal article" date="2019" name="Int. J. Syst. Evol. Microbiol.">
        <title>The Global Catalogue of Microorganisms (GCM) 10K type strain sequencing project: providing services to taxonomists for standard genome sequencing and annotation.</title>
        <authorList>
            <consortium name="The Broad Institute Genomics Platform"/>
            <consortium name="The Broad Institute Genome Sequencing Center for Infectious Disease"/>
            <person name="Wu L."/>
            <person name="Ma J."/>
        </authorList>
    </citation>
    <scope>NUCLEOTIDE SEQUENCE [LARGE SCALE GENOMIC DNA]</scope>
    <source>
        <strain evidence="18">CCUG 62982</strain>
    </source>
</reference>
<evidence type="ECO:0000259" key="15">
    <source>
        <dbReference type="Pfam" id="PF00593"/>
    </source>
</evidence>
<sequence length="725" mass="78297">MKNLHAGVASIALLWSGQAFAQTTPAAQVAPAAEPGQDAGGSKQDEVAPTDENDIVVTAQRRSERLVDVPISITTVSSENIELAGQDSLMSLNKLVPGLYMSKPVYFLSPTVRGVGSTLSVSNESAVAVYIDGVYQPAQSSNVFDLASISGVEVVKGPQGTLFGRNATGGAILVKTLDPSFHTEGKLNLSYGRFNEVRANGYVNLPISDTVAVNAAVSYKYSEGSIRDVRTGVIVNEASSFAARGKLLFKPVDNLEVILTAAHTEYSDPTASNYLSKDGKNSLSAIPGAGPLATRRFQLSHDTRDVLKINADEYSSHINLDTGGGVLSSITALKLDTLVTTNDADNTYLPAFRIDFTFKQRTFSQEVNFTSPAGDNFSYVVGAFYYHNKRFYPEFKYNNVQFLLQDNRNESLAGYADGTYKIGDLAIIAGLRYTTEKRTISNALLPHPLTPAIAQGSVHREAREDSWSPRFGLRYALGERSNIYATFTRGNKSGSFNGTSLTSPGVTPESIDAFEVGYKASGPRFTFNTAAYLYNYTDIQASTLTITNGVALSNTVNAAKARIYGLELDGTYEFSDAFNIHASFGYTHGEYTSFPNAPGYVPSGAGYATVPMDASGNVMVRQPKFQASAQANYTVPIGDSKLTFTLSPSYNSRVYFDFANQLSQGPVFLLDGSIDLDLSSGMKVSVYGRNLTDRVYYRSLGYSTSTISASYDDPITYGIKLSYAF</sequence>